<keyword evidence="4" id="KW-1185">Reference proteome</keyword>
<keyword evidence="1" id="KW-0812">Transmembrane</keyword>
<dbReference type="InterPro" id="IPR003848">
    <property type="entry name" value="DUF218"/>
</dbReference>
<evidence type="ECO:0000313" key="4">
    <source>
        <dbReference type="Proteomes" id="UP000092544"/>
    </source>
</evidence>
<feature type="transmembrane region" description="Helical" evidence="1">
    <location>
        <begin position="49"/>
        <end position="68"/>
    </location>
</feature>
<dbReference type="AlphaFoldDB" id="A0A1A8T442"/>
<dbReference type="STRING" id="1792290.MSP8886_00671"/>
<dbReference type="PANTHER" id="PTHR30336">
    <property type="entry name" value="INNER MEMBRANE PROTEIN, PROBABLE PERMEASE"/>
    <property type="match status" value="1"/>
</dbReference>
<evidence type="ECO:0000313" key="3">
    <source>
        <dbReference type="EMBL" id="SBS26677.1"/>
    </source>
</evidence>
<organism evidence="3 4">
    <name type="scientific">Marinomonas spartinae</name>
    <dbReference type="NCBI Taxonomy" id="1792290"/>
    <lineage>
        <taxon>Bacteria</taxon>
        <taxon>Pseudomonadati</taxon>
        <taxon>Pseudomonadota</taxon>
        <taxon>Gammaproteobacteria</taxon>
        <taxon>Oceanospirillales</taxon>
        <taxon>Oceanospirillaceae</taxon>
        <taxon>Marinomonas</taxon>
    </lineage>
</organism>
<evidence type="ECO:0000256" key="1">
    <source>
        <dbReference type="SAM" id="Phobius"/>
    </source>
</evidence>
<dbReference type="Proteomes" id="UP000092544">
    <property type="component" value="Unassembled WGS sequence"/>
</dbReference>
<dbReference type="GO" id="GO:0000270">
    <property type="term" value="P:peptidoglycan metabolic process"/>
    <property type="evidence" value="ECO:0007669"/>
    <property type="project" value="TreeGrafter"/>
</dbReference>
<dbReference type="PANTHER" id="PTHR30336:SF4">
    <property type="entry name" value="ENVELOPE BIOGENESIS FACTOR ELYC"/>
    <property type="match status" value="1"/>
</dbReference>
<dbReference type="InterPro" id="IPR051599">
    <property type="entry name" value="Cell_Envelope_Assoc"/>
</dbReference>
<feature type="domain" description="DUF218" evidence="2">
    <location>
        <begin position="90"/>
        <end position="247"/>
    </location>
</feature>
<keyword evidence="1" id="KW-0472">Membrane</keyword>
<feature type="transmembrane region" description="Helical" evidence="1">
    <location>
        <begin position="20"/>
        <end position="42"/>
    </location>
</feature>
<keyword evidence="1" id="KW-1133">Transmembrane helix</keyword>
<gene>
    <name evidence="3" type="ORF">MSP8886_00671</name>
</gene>
<dbReference type="CDD" id="cd06259">
    <property type="entry name" value="YdcF-like"/>
    <property type="match status" value="1"/>
</dbReference>
<name>A0A1A8T442_9GAMM</name>
<evidence type="ECO:0000259" key="2">
    <source>
        <dbReference type="Pfam" id="PF02698"/>
    </source>
</evidence>
<proteinExistence type="predicted"/>
<reference evidence="3 4" key="1">
    <citation type="submission" date="2016-06" db="EMBL/GenBank/DDBJ databases">
        <authorList>
            <person name="Kjaerup R.B."/>
            <person name="Dalgaard T.S."/>
            <person name="Juul-Madsen H.R."/>
        </authorList>
    </citation>
    <scope>NUCLEOTIDE SEQUENCE [LARGE SCALE GENOMIC DNA]</scope>
    <source>
        <strain evidence="3 4">CECT 8886</strain>
    </source>
</reference>
<dbReference type="GO" id="GO:0005886">
    <property type="term" value="C:plasma membrane"/>
    <property type="evidence" value="ECO:0007669"/>
    <property type="project" value="TreeGrafter"/>
</dbReference>
<sequence length="259" mass="28920">MAFSIKTNNMSLILFYCKKFIGMMLMPIPLTLVIMSLAFFLINKRPRIAKLLLCCAILLLGLTSWSPVANRLIATVEHDYPVFNIQQPVDVVVVLGSAHKRLTNTPVVMELGNSALFRLEEGIRILKANPAAQLFVSGYSGGIGKSHAELMREAAIELGVSADRITIFPLAKDTEDEANMMAPHLKDKRVALVTEASHLKRAVIFFHRAGIKVFPAPAMFLGSEQSDWQINATAAHKSERAFYEWIGRAWQWIKGEIRN</sequence>
<dbReference type="Pfam" id="PF02698">
    <property type="entry name" value="DUF218"/>
    <property type="match status" value="1"/>
</dbReference>
<dbReference type="GO" id="GO:0043164">
    <property type="term" value="P:Gram-negative-bacterium-type cell wall biogenesis"/>
    <property type="evidence" value="ECO:0007669"/>
    <property type="project" value="TreeGrafter"/>
</dbReference>
<dbReference type="InterPro" id="IPR014729">
    <property type="entry name" value="Rossmann-like_a/b/a_fold"/>
</dbReference>
<protein>
    <recommendedName>
        <fullName evidence="2">DUF218 domain-containing protein</fullName>
    </recommendedName>
</protein>
<accession>A0A1A8T442</accession>
<dbReference type="Gene3D" id="3.40.50.620">
    <property type="entry name" value="HUPs"/>
    <property type="match status" value="1"/>
</dbReference>
<dbReference type="EMBL" id="FLOB01000001">
    <property type="protein sequence ID" value="SBS26677.1"/>
    <property type="molecule type" value="Genomic_DNA"/>
</dbReference>